<dbReference type="AlphaFoldDB" id="A0A1F4XNH1"/>
<name>A0A1F4XNH1_9BACT</name>
<reference evidence="1 2" key="1">
    <citation type="journal article" date="2016" name="Nat. Commun.">
        <title>Thousands of microbial genomes shed light on interconnected biogeochemical processes in an aquifer system.</title>
        <authorList>
            <person name="Anantharaman K."/>
            <person name="Brown C.T."/>
            <person name="Hug L.A."/>
            <person name="Sharon I."/>
            <person name="Castelle C.J."/>
            <person name="Probst A.J."/>
            <person name="Thomas B.C."/>
            <person name="Singh A."/>
            <person name="Wilkins M.J."/>
            <person name="Karaoz U."/>
            <person name="Brodie E.L."/>
            <person name="Williams K.H."/>
            <person name="Hubbard S.S."/>
            <person name="Banfield J.F."/>
        </authorList>
    </citation>
    <scope>NUCLEOTIDE SEQUENCE [LARGE SCALE GENOMIC DNA]</scope>
</reference>
<dbReference type="Proteomes" id="UP000177614">
    <property type="component" value="Unassembled WGS sequence"/>
</dbReference>
<organism evidence="1 2">
    <name type="scientific">Candidatus Abawacabacteria bacterium RBG_16_42_10</name>
    <dbReference type="NCBI Taxonomy" id="1817814"/>
    <lineage>
        <taxon>Bacteria</taxon>
        <taxon>Candidatus Abawacaibacteriota</taxon>
    </lineage>
</organism>
<gene>
    <name evidence="1" type="ORF">A2V81_03360</name>
</gene>
<evidence type="ECO:0000313" key="2">
    <source>
        <dbReference type="Proteomes" id="UP000177614"/>
    </source>
</evidence>
<protein>
    <recommendedName>
        <fullName evidence="3">Polymerase nucleotidyl transferase domain-containing protein</fullName>
    </recommendedName>
</protein>
<proteinExistence type="predicted"/>
<comment type="caution">
    <text evidence="1">The sequence shown here is derived from an EMBL/GenBank/DDBJ whole genome shotgun (WGS) entry which is preliminary data.</text>
</comment>
<evidence type="ECO:0008006" key="3">
    <source>
        <dbReference type="Google" id="ProtNLM"/>
    </source>
</evidence>
<accession>A0A1F4XNH1</accession>
<dbReference type="EMBL" id="MEWR01000001">
    <property type="protein sequence ID" value="OGC82643.1"/>
    <property type="molecule type" value="Genomic_DNA"/>
</dbReference>
<sequence length="116" mass="13332">MEQELRNSKLSNLHEWLNSNVSGYVGLYEAGSTTAGDPWVESRSDRDITIVLADISRKVEQEVQQYLSEADFDDTYLFIMFAKEHFLATHSDQDISMKFRGQTLYGEDLVSVKEMN</sequence>
<evidence type="ECO:0000313" key="1">
    <source>
        <dbReference type="EMBL" id="OGC82643.1"/>
    </source>
</evidence>